<dbReference type="PANTHER" id="PTHR33122">
    <property type="entry name" value="LIPID BINDING PROTEIN-RELATED"/>
    <property type="match status" value="1"/>
</dbReference>
<dbReference type="PANTHER" id="PTHR33122:SF63">
    <property type="entry name" value="BIFUNCTIONAL INHIBITOR_PLANT LIPID TRANSFER PROTEIN_SEED STORAGE HELICAL DOMAIN-CONTAINING PROTEIN"/>
    <property type="match status" value="1"/>
</dbReference>
<dbReference type="SUPFAM" id="SSF47699">
    <property type="entry name" value="Bifunctional inhibitor/lipid-transfer protein/seed storage 2S albumin"/>
    <property type="match status" value="1"/>
</dbReference>
<accession>A0A6B9VGB8</accession>
<evidence type="ECO:0000313" key="3">
    <source>
        <dbReference type="EMBL" id="QHN79238.1"/>
    </source>
</evidence>
<dbReference type="Pfam" id="PF14368">
    <property type="entry name" value="LTP_2"/>
    <property type="match status" value="1"/>
</dbReference>
<feature type="signal peptide" evidence="1">
    <location>
        <begin position="1"/>
        <end position="25"/>
    </location>
</feature>
<proteinExistence type="predicted"/>
<dbReference type="AlphaFoldDB" id="A0A6B9VGB8"/>
<dbReference type="Proteomes" id="UP000464620">
    <property type="component" value="Chromosome B09"/>
</dbReference>
<feature type="domain" description="Bifunctional inhibitor/plant lipid transfer protein/seed storage helical" evidence="2">
    <location>
        <begin position="15"/>
        <end position="102"/>
    </location>
</feature>
<evidence type="ECO:0000256" key="1">
    <source>
        <dbReference type="SAM" id="SignalP"/>
    </source>
</evidence>
<dbReference type="GO" id="GO:0005504">
    <property type="term" value="F:fatty acid binding"/>
    <property type="evidence" value="ECO:0007669"/>
    <property type="project" value="InterPro"/>
</dbReference>
<dbReference type="EMBL" id="CP031001">
    <property type="protein sequence ID" value="QHN79238.1"/>
    <property type="molecule type" value="Genomic_DNA"/>
</dbReference>
<feature type="chain" id="PRO_5025464869" evidence="1">
    <location>
        <begin position="26"/>
        <end position="105"/>
    </location>
</feature>
<dbReference type="SMR" id="A0A6B9VGB8"/>
<dbReference type="InterPro" id="IPR036312">
    <property type="entry name" value="Bifun_inhib/LTP/seed_sf"/>
</dbReference>
<gene>
    <name evidence="3" type="ORF">DS421_19g668390</name>
</gene>
<evidence type="ECO:0000259" key="2">
    <source>
        <dbReference type="Pfam" id="PF14368"/>
    </source>
</evidence>
<dbReference type="Gramene" id="arahy.Tifrunner.gnm2.ann2.Ah19g494100.1">
    <property type="protein sequence ID" value="arahy.Tifrunner.gnm2.ann2.Ah19g494100.1-CDS-1"/>
    <property type="gene ID" value="arahy.Tifrunner.gnm2.ann2.Ah19g494100"/>
</dbReference>
<protein>
    <submittedName>
        <fullName evidence="3">Lipid-transfer protein</fullName>
    </submittedName>
</protein>
<dbReference type="InterPro" id="IPR016140">
    <property type="entry name" value="Bifunc_inhib/LTP/seed_store"/>
</dbReference>
<keyword evidence="1" id="KW-0732">Signal</keyword>
<dbReference type="InterPro" id="IPR039265">
    <property type="entry name" value="DIR1-like"/>
</dbReference>
<dbReference type="Gene3D" id="1.10.110.10">
    <property type="entry name" value="Plant lipid-transfer and hydrophobic proteins"/>
    <property type="match status" value="1"/>
</dbReference>
<organism evidence="3 4">
    <name type="scientific">Arachis hypogaea</name>
    <name type="common">Peanut</name>
    <dbReference type="NCBI Taxonomy" id="3818"/>
    <lineage>
        <taxon>Eukaryota</taxon>
        <taxon>Viridiplantae</taxon>
        <taxon>Streptophyta</taxon>
        <taxon>Embryophyta</taxon>
        <taxon>Tracheophyta</taxon>
        <taxon>Spermatophyta</taxon>
        <taxon>Magnoliopsida</taxon>
        <taxon>eudicotyledons</taxon>
        <taxon>Gunneridae</taxon>
        <taxon>Pentapetalae</taxon>
        <taxon>rosids</taxon>
        <taxon>fabids</taxon>
        <taxon>Fabales</taxon>
        <taxon>Fabaceae</taxon>
        <taxon>Papilionoideae</taxon>
        <taxon>50 kb inversion clade</taxon>
        <taxon>dalbergioids sensu lato</taxon>
        <taxon>Dalbergieae</taxon>
        <taxon>Pterocarpus clade</taxon>
        <taxon>Arachis</taxon>
    </lineage>
</organism>
<name>A0A6B9VGB8_ARAHY</name>
<dbReference type="GO" id="GO:0009627">
    <property type="term" value="P:systemic acquired resistance"/>
    <property type="evidence" value="ECO:0007669"/>
    <property type="project" value="InterPro"/>
</dbReference>
<reference evidence="3 4" key="1">
    <citation type="submission" date="2020-01" db="EMBL/GenBank/DDBJ databases">
        <title>Genome sequence of Arachis hypogaea, cultivar Shitouqi.</title>
        <authorList>
            <person name="Zhuang W."/>
            <person name="Chen H."/>
            <person name="Varshney R."/>
            <person name="Wang D."/>
            <person name="Ming R."/>
        </authorList>
    </citation>
    <scope>NUCLEOTIDE SEQUENCE [LARGE SCALE GENOMIC DNA]</scope>
    <source>
        <tissue evidence="3">Young leaf</tissue>
    </source>
</reference>
<evidence type="ECO:0000313" key="4">
    <source>
        <dbReference type="Proteomes" id="UP000464620"/>
    </source>
</evidence>
<sequence>MRISSMVALSIMALTLVAVLHGCMAAQLPSECNIRDLIPCKPALTEPNPLPPSEVCCSLLSKGDLLKCLCRFKDSPLLPSMGIDPNLVVLLPKKCHLPQPFICLS</sequence>